<dbReference type="InterPro" id="IPR014710">
    <property type="entry name" value="RmlC-like_jellyroll"/>
</dbReference>
<comment type="caution">
    <text evidence="1">The sequence shown here is derived from an EMBL/GenBank/DDBJ whole genome shotgun (WGS) entry which is preliminary data.</text>
</comment>
<dbReference type="EMBL" id="BSFL01000003">
    <property type="protein sequence ID" value="GLK81404.1"/>
    <property type="molecule type" value="Genomic_DNA"/>
</dbReference>
<dbReference type="InterPro" id="IPR014500">
    <property type="entry name" value="UCP019307_cupin"/>
</dbReference>
<proteinExistence type="predicted"/>
<dbReference type="RefSeq" id="WP_309299114.1">
    <property type="nucleotide sequence ID" value="NZ_BSFL01000003.1"/>
</dbReference>
<dbReference type="AlphaFoldDB" id="A0A9W6JSB3"/>
<keyword evidence="2" id="KW-1185">Reference proteome</keyword>
<name>A0A9W6JSB3_9HYPH</name>
<dbReference type="Gene3D" id="2.60.120.10">
    <property type="entry name" value="Jelly Rolls"/>
    <property type="match status" value="1"/>
</dbReference>
<dbReference type="InterPro" id="IPR011051">
    <property type="entry name" value="RmlC_Cupin_sf"/>
</dbReference>
<dbReference type="InterPro" id="IPR047121">
    <property type="entry name" value="YjiB-like"/>
</dbReference>
<protein>
    <recommendedName>
        <fullName evidence="3">Cupin domain-containing protein</fullName>
    </recommendedName>
</protein>
<reference evidence="1" key="1">
    <citation type="journal article" date="2014" name="Int. J. Syst. Evol. Microbiol.">
        <title>Complete genome sequence of Corynebacterium casei LMG S-19264T (=DSM 44701T), isolated from a smear-ripened cheese.</title>
        <authorList>
            <consortium name="US DOE Joint Genome Institute (JGI-PGF)"/>
            <person name="Walter F."/>
            <person name="Albersmeier A."/>
            <person name="Kalinowski J."/>
            <person name="Ruckert C."/>
        </authorList>
    </citation>
    <scope>NUCLEOTIDE SEQUENCE</scope>
    <source>
        <strain evidence="1">VKM B-2748</strain>
    </source>
</reference>
<dbReference type="CDD" id="cd02219">
    <property type="entry name" value="cupin_YjlB-like"/>
    <property type="match status" value="1"/>
</dbReference>
<evidence type="ECO:0000313" key="2">
    <source>
        <dbReference type="Proteomes" id="UP001143309"/>
    </source>
</evidence>
<dbReference type="PIRSF" id="PIRSF019307">
    <property type="entry name" value="UCP019307"/>
    <property type="match status" value="1"/>
</dbReference>
<reference evidence="1" key="2">
    <citation type="submission" date="2023-01" db="EMBL/GenBank/DDBJ databases">
        <authorList>
            <person name="Sun Q."/>
            <person name="Evtushenko L."/>
        </authorList>
    </citation>
    <scope>NUCLEOTIDE SEQUENCE</scope>
    <source>
        <strain evidence="1">VKM B-2748</strain>
    </source>
</reference>
<dbReference type="PANTHER" id="PTHR36448:SF2">
    <property type="entry name" value="CUPIN TYPE-1 DOMAIN-CONTAINING PROTEIN"/>
    <property type="match status" value="1"/>
</dbReference>
<dbReference type="Proteomes" id="UP001143309">
    <property type="component" value="Unassembled WGS sequence"/>
</dbReference>
<evidence type="ECO:0008006" key="3">
    <source>
        <dbReference type="Google" id="ProtNLM"/>
    </source>
</evidence>
<dbReference type="PANTHER" id="PTHR36448">
    <property type="entry name" value="BLR7373 PROTEIN"/>
    <property type="match status" value="1"/>
</dbReference>
<evidence type="ECO:0000313" key="1">
    <source>
        <dbReference type="EMBL" id="GLK81404.1"/>
    </source>
</evidence>
<gene>
    <name evidence="1" type="ORF">GCM10008174_31450</name>
</gene>
<organism evidence="1 2">
    <name type="scientific">Methylopila turkensis</name>
    <dbReference type="NCBI Taxonomy" id="1437816"/>
    <lineage>
        <taxon>Bacteria</taxon>
        <taxon>Pseudomonadati</taxon>
        <taxon>Pseudomonadota</taxon>
        <taxon>Alphaproteobacteria</taxon>
        <taxon>Hyphomicrobiales</taxon>
        <taxon>Methylopilaceae</taxon>
        <taxon>Methylopila</taxon>
    </lineage>
</organism>
<dbReference type="SUPFAM" id="SSF51182">
    <property type="entry name" value="RmlC-like cupins"/>
    <property type="match status" value="1"/>
</dbReference>
<accession>A0A9W6JSB3</accession>
<sequence length="194" mass="20446">MSNGAAESVSKEIKALKSMGDKPAASALTFVDDGSIPNHPEWPLLVHRKAFEAGGDEPAVAAEALFGANGWGGFWRNGVYAFHHYHSTCHEALAVAQGWGEIRFGGEGGETLRLEAGDVAVLPAGTGHKRVGASDDFLVVGAYPADQPYDLIRDASEHDAALARIRATPIPATDPVFGAEGGLRKAWIRSSEGK</sequence>